<proteinExistence type="inferred from homology"/>
<comment type="similarity">
    <text evidence="7">Belongs to the binding-protein-dependent transport system permease family.</text>
</comment>
<accession>A0A4Q9DXW7</accession>
<evidence type="ECO:0000256" key="2">
    <source>
        <dbReference type="ARBA" id="ARBA00022448"/>
    </source>
</evidence>
<dbReference type="RefSeq" id="WP_131011254.1">
    <property type="nucleotide sequence ID" value="NZ_SIRE01000001.1"/>
</dbReference>
<dbReference type="SUPFAM" id="SSF161098">
    <property type="entry name" value="MetI-like"/>
    <property type="match status" value="1"/>
</dbReference>
<dbReference type="GO" id="GO:0005886">
    <property type="term" value="C:plasma membrane"/>
    <property type="evidence" value="ECO:0007669"/>
    <property type="project" value="UniProtKB-SubCell"/>
</dbReference>
<keyword evidence="4 7" id="KW-0812">Transmembrane</keyword>
<keyword evidence="2 7" id="KW-0813">Transport</keyword>
<feature type="transmembrane region" description="Helical" evidence="7">
    <location>
        <begin position="263"/>
        <end position="282"/>
    </location>
</feature>
<dbReference type="Gene3D" id="1.10.3720.10">
    <property type="entry name" value="MetI-like"/>
    <property type="match status" value="1"/>
</dbReference>
<evidence type="ECO:0000256" key="5">
    <source>
        <dbReference type="ARBA" id="ARBA00022989"/>
    </source>
</evidence>
<dbReference type="PANTHER" id="PTHR43744">
    <property type="entry name" value="ABC TRANSPORTER PERMEASE PROTEIN MG189-RELATED-RELATED"/>
    <property type="match status" value="1"/>
</dbReference>
<gene>
    <name evidence="9" type="ORF">EYB31_00205</name>
</gene>
<feature type="transmembrane region" description="Helical" evidence="7">
    <location>
        <begin position="186"/>
        <end position="209"/>
    </location>
</feature>
<name>A0A4Q9DXW7_9BACL</name>
<feature type="domain" description="ABC transmembrane type-1" evidence="8">
    <location>
        <begin position="78"/>
        <end position="282"/>
    </location>
</feature>
<organism evidence="9 10">
    <name type="scientific">Paenibacillus thalictri</name>
    <dbReference type="NCBI Taxonomy" id="2527873"/>
    <lineage>
        <taxon>Bacteria</taxon>
        <taxon>Bacillati</taxon>
        <taxon>Bacillota</taxon>
        <taxon>Bacilli</taxon>
        <taxon>Bacillales</taxon>
        <taxon>Paenibacillaceae</taxon>
        <taxon>Paenibacillus</taxon>
    </lineage>
</organism>
<evidence type="ECO:0000259" key="8">
    <source>
        <dbReference type="PROSITE" id="PS50928"/>
    </source>
</evidence>
<dbReference type="GO" id="GO:0055085">
    <property type="term" value="P:transmembrane transport"/>
    <property type="evidence" value="ECO:0007669"/>
    <property type="project" value="InterPro"/>
</dbReference>
<evidence type="ECO:0000313" key="10">
    <source>
        <dbReference type="Proteomes" id="UP000293142"/>
    </source>
</evidence>
<dbReference type="PROSITE" id="PS50928">
    <property type="entry name" value="ABC_TM1"/>
    <property type="match status" value="1"/>
</dbReference>
<dbReference type="InterPro" id="IPR035906">
    <property type="entry name" value="MetI-like_sf"/>
</dbReference>
<dbReference type="EMBL" id="SIRE01000001">
    <property type="protein sequence ID" value="TBL81969.1"/>
    <property type="molecule type" value="Genomic_DNA"/>
</dbReference>
<dbReference type="Proteomes" id="UP000293142">
    <property type="component" value="Unassembled WGS sequence"/>
</dbReference>
<dbReference type="PANTHER" id="PTHR43744:SF9">
    <property type="entry name" value="POLYGALACTURONAN_RHAMNOGALACTURONAN TRANSPORT SYSTEM PERMEASE PROTEIN YTCP"/>
    <property type="match status" value="1"/>
</dbReference>
<keyword evidence="6 7" id="KW-0472">Membrane</keyword>
<dbReference type="CDD" id="cd06261">
    <property type="entry name" value="TM_PBP2"/>
    <property type="match status" value="1"/>
</dbReference>
<evidence type="ECO:0000313" key="9">
    <source>
        <dbReference type="EMBL" id="TBL81969.1"/>
    </source>
</evidence>
<evidence type="ECO:0000256" key="7">
    <source>
        <dbReference type="RuleBase" id="RU363032"/>
    </source>
</evidence>
<feature type="transmembrane region" description="Helical" evidence="7">
    <location>
        <begin position="14"/>
        <end position="35"/>
    </location>
</feature>
<evidence type="ECO:0000256" key="3">
    <source>
        <dbReference type="ARBA" id="ARBA00022475"/>
    </source>
</evidence>
<evidence type="ECO:0000256" key="4">
    <source>
        <dbReference type="ARBA" id="ARBA00022692"/>
    </source>
</evidence>
<keyword evidence="10" id="KW-1185">Reference proteome</keyword>
<protein>
    <submittedName>
        <fullName evidence="9">Carbohydrate ABC transporter permease</fullName>
    </submittedName>
</protein>
<evidence type="ECO:0000256" key="1">
    <source>
        <dbReference type="ARBA" id="ARBA00004651"/>
    </source>
</evidence>
<reference evidence="9 10" key="1">
    <citation type="submission" date="2019-02" db="EMBL/GenBank/DDBJ databases">
        <title>Paenibacillus sp. nov., isolated from surface-sterilized tissue of Thalictrum simplex L.</title>
        <authorList>
            <person name="Tuo L."/>
        </authorList>
    </citation>
    <scope>NUCLEOTIDE SEQUENCE [LARGE SCALE GENOMIC DNA]</scope>
    <source>
        <strain evidence="9 10">N2SHLJ1</strain>
    </source>
</reference>
<feature type="transmembrane region" description="Helical" evidence="7">
    <location>
        <begin position="145"/>
        <end position="165"/>
    </location>
</feature>
<dbReference type="InterPro" id="IPR000515">
    <property type="entry name" value="MetI-like"/>
</dbReference>
<feature type="transmembrane region" description="Helical" evidence="7">
    <location>
        <begin position="82"/>
        <end position="101"/>
    </location>
</feature>
<comment type="subcellular location">
    <subcellularLocation>
        <location evidence="1 7">Cell membrane</location>
        <topology evidence="1 7">Multi-pass membrane protein</topology>
    </subcellularLocation>
</comment>
<dbReference type="Pfam" id="PF00528">
    <property type="entry name" value="BPD_transp_1"/>
    <property type="match status" value="1"/>
</dbReference>
<dbReference type="AlphaFoldDB" id="A0A4Q9DXW7"/>
<sequence length="297" mass="33286">MSALNRFETPSDKAFNVVLVVLLSLLTVIVLYPIWYCIVASFSDPTKVLNGEIWLLPKGWNLEGYTNVFENARIWTGYRNSIVYTLVAVAINLTMTVLAAYPLSRSDLKGRGPLMLIAVFTMFFSGGLIPQYLIVKALHIDNSMWAVVLPTALNTYNLIVMRTFFQSSIPGELYEASHMDGASNTRILFSVVLPLSTPILAVMFLFYSVENWNSYFNAMIYLSDKKLQTLPLVLREIIIQSSAQDMTGTDPNATQRMMQAESIKYASIILASLPMLILYPFIQKFFVQGVMIGAVKG</sequence>
<evidence type="ECO:0000256" key="6">
    <source>
        <dbReference type="ARBA" id="ARBA00023136"/>
    </source>
</evidence>
<feature type="transmembrane region" description="Helical" evidence="7">
    <location>
        <begin position="113"/>
        <end position="133"/>
    </location>
</feature>
<comment type="caution">
    <text evidence="9">The sequence shown here is derived from an EMBL/GenBank/DDBJ whole genome shotgun (WGS) entry which is preliminary data.</text>
</comment>
<dbReference type="OrthoDB" id="187395at2"/>
<keyword evidence="5 7" id="KW-1133">Transmembrane helix</keyword>
<keyword evidence="3" id="KW-1003">Cell membrane</keyword>